<feature type="region of interest" description="Disordered" evidence="1">
    <location>
        <begin position="37"/>
        <end position="86"/>
    </location>
</feature>
<organism evidence="2">
    <name type="scientific">uncultured Frankineae bacterium</name>
    <dbReference type="NCBI Taxonomy" id="437475"/>
    <lineage>
        <taxon>Bacteria</taxon>
        <taxon>Bacillati</taxon>
        <taxon>Actinomycetota</taxon>
        <taxon>Actinomycetes</taxon>
        <taxon>Frankiales</taxon>
        <taxon>environmental samples</taxon>
    </lineage>
</organism>
<feature type="non-terminal residue" evidence="2">
    <location>
        <position position="86"/>
    </location>
</feature>
<dbReference type="AlphaFoldDB" id="A0A6J4MK95"/>
<feature type="non-terminal residue" evidence="2">
    <location>
        <position position="1"/>
    </location>
</feature>
<accession>A0A6J4MK95</accession>
<evidence type="ECO:0000256" key="1">
    <source>
        <dbReference type="SAM" id="MobiDB-lite"/>
    </source>
</evidence>
<evidence type="ECO:0000313" key="2">
    <source>
        <dbReference type="EMBL" id="CAA9357603.1"/>
    </source>
</evidence>
<sequence>DAGSGWSAPRQGPGDRCGAQRPLVHARVRPRAVVRVLRAGGRPGRRPVPPWRRLQHRPAGPRGDPRPSAARPLRPVLRGRSASRGT</sequence>
<proteinExistence type="predicted"/>
<reference evidence="2" key="1">
    <citation type="submission" date="2020-02" db="EMBL/GenBank/DDBJ databases">
        <authorList>
            <person name="Meier V. D."/>
        </authorList>
    </citation>
    <scope>NUCLEOTIDE SEQUENCE</scope>
    <source>
        <strain evidence="2">AVDCRST_MAG07</strain>
    </source>
</reference>
<name>A0A6J4MK95_9ACTN</name>
<dbReference type="EMBL" id="CADCUB010000167">
    <property type="protein sequence ID" value="CAA9357603.1"/>
    <property type="molecule type" value="Genomic_DNA"/>
</dbReference>
<feature type="region of interest" description="Disordered" evidence="1">
    <location>
        <begin position="1"/>
        <end position="24"/>
    </location>
</feature>
<protein>
    <submittedName>
        <fullName evidence="2">Uncharacterized protein</fullName>
    </submittedName>
</protein>
<gene>
    <name evidence="2" type="ORF">AVDCRST_MAG07-3491</name>
</gene>